<reference evidence="1 2" key="1">
    <citation type="journal article" date="2012" name="J. Bacteriol.">
        <title>Genome Sequence of "Candidatus Mycoplasma haemolamae" Strain Purdue, a Red Blood Cell Pathogen of Alpacas (Vicugna pacos) and Llamas (Lama glama).</title>
        <authorList>
            <person name="Guimaraes A.M."/>
            <person name="Toth B."/>
            <person name="Santos A.P."/>
            <person name="do Nascimento N.C."/>
            <person name="Kritchevsky J.E."/>
            <person name="Messick J.B."/>
        </authorList>
    </citation>
    <scope>NUCLEOTIDE SEQUENCE [LARGE SCALE GENOMIC DNA]</scope>
    <source>
        <strain evidence="1 2">Purdue</strain>
    </source>
</reference>
<reference evidence="2" key="2">
    <citation type="submission" date="2012-07" db="EMBL/GenBank/DDBJ databases">
        <title>Complete genome sequence of 'Candidatus Mycoplasma haemolamae'.</title>
        <authorList>
            <person name="Guimaraes A.M.S."/>
            <person name="Toth B."/>
            <person name="Santos A.P."/>
            <person name="Nascimento N.C."/>
            <person name="Sojka J.E."/>
            <person name="Messick J.B."/>
        </authorList>
    </citation>
    <scope>NUCLEOTIDE SEQUENCE [LARGE SCALE GENOMIC DNA]</scope>
    <source>
        <strain evidence="2">Purdue</strain>
    </source>
</reference>
<dbReference type="AlphaFoldDB" id="I7B922"/>
<keyword evidence="2" id="KW-1185">Reference proteome</keyword>
<evidence type="ECO:0000313" key="1">
    <source>
        <dbReference type="EMBL" id="AFO51760.1"/>
    </source>
</evidence>
<proteinExistence type="predicted"/>
<evidence type="ECO:0000313" key="2">
    <source>
        <dbReference type="Proteomes" id="UP000006502"/>
    </source>
</evidence>
<dbReference type="STRING" id="1212765.MHLP_00900"/>
<dbReference type="KEGG" id="mhl:MHLP_00900"/>
<organism evidence="1 2">
    <name type="scientific">Mycoplasma haematolamae (strain Purdue)</name>
    <dbReference type="NCBI Taxonomy" id="1212765"/>
    <lineage>
        <taxon>Bacteria</taxon>
        <taxon>Bacillati</taxon>
        <taxon>Mycoplasmatota</taxon>
        <taxon>Mollicutes</taxon>
        <taxon>Mycoplasmataceae</taxon>
        <taxon>Mycoplasma</taxon>
    </lineage>
</organism>
<dbReference type="Proteomes" id="UP000006502">
    <property type="component" value="Chromosome"/>
</dbReference>
<accession>I7B922</accession>
<protein>
    <submittedName>
        <fullName evidence="1">Uncharacterized protein</fullName>
    </submittedName>
</protein>
<dbReference type="HOGENOM" id="CLU_117600_0_0_14"/>
<sequence length="179" mass="19226">MTFTAKVVTAVVSSLGVGGTGVTSYIYLSPLIDNLGVASAGGRSSSHASDIEFSFQLSSSSEPKQTLGCKGSSEGDKKYPNLKLLKKDDSTAEISCVLGNQPQQEASLRMVYVKTNGDSQEAKEEEVSQEDNSEVAKLKCSSFESAPNIKNFNCDKLDNLTLSKETNPEKLTFKINRPS</sequence>
<dbReference type="PATRIC" id="fig|1212765.3.peg.205"/>
<name>I7B922_MYCHA</name>
<gene>
    <name evidence="1" type="ordered locus">MHLP_00900</name>
</gene>
<dbReference type="EMBL" id="CP003731">
    <property type="protein sequence ID" value="AFO51760.1"/>
    <property type="molecule type" value="Genomic_DNA"/>
</dbReference>